<evidence type="ECO:0000256" key="1">
    <source>
        <dbReference type="ARBA" id="ARBA00008007"/>
    </source>
</evidence>
<dbReference type="PANTHER" id="PTHR47505:SF1">
    <property type="entry name" value="DNA UTILIZATION PROTEIN YHGH"/>
    <property type="match status" value="1"/>
</dbReference>
<proteinExistence type="inferred from homology"/>
<dbReference type="InterPro" id="IPR000836">
    <property type="entry name" value="PRTase_dom"/>
</dbReference>
<dbReference type="InterPro" id="IPR051910">
    <property type="entry name" value="ComF/GntX_DNA_util-trans"/>
</dbReference>
<dbReference type="SUPFAM" id="SSF53271">
    <property type="entry name" value="PRTase-like"/>
    <property type="match status" value="1"/>
</dbReference>
<dbReference type="EMBL" id="MGGR01000005">
    <property type="protein sequence ID" value="OGM34521.1"/>
    <property type="molecule type" value="Genomic_DNA"/>
</dbReference>
<dbReference type="Proteomes" id="UP000177169">
    <property type="component" value="Unassembled WGS sequence"/>
</dbReference>
<evidence type="ECO:0000259" key="2">
    <source>
        <dbReference type="Pfam" id="PF00156"/>
    </source>
</evidence>
<reference evidence="3 4" key="1">
    <citation type="journal article" date="2016" name="Nat. Commun.">
        <title>Thousands of microbial genomes shed light on interconnected biogeochemical processes in an aquifer system.</title>
        <authorList>
            <person name="Anantharaman K."/>
            <person name="Brown C.T."/>
            <person name="Hug L.A."/>
            <person name="Sharon I."/>
            <person name="Castelle C.J."/>
            <person name="Probst A.J."/>
            <person name="Thomas B.C."/>
            <person name="Singh A."/>
            <person name="Wilkins M.J."/>
            <person name="Karaoz U."/>
            <person name="Brodie E.L."/>
            <person name="Williams K.H."/>
            <person name="Hubbard S.S."/>
            <person name="Banfield J.F."/>
        </authorList>
    </citation>
    <scope>NUCLEOTIDE SEQUENCE [LARGE SCALE GENOMIC DNA]</scope>
</reference>
<dbReference type="CDD" id="cd06223">
    <property type="entry name" value="PRTases_typeI"/>
    <property type="match status" value="1"/>
</dbReference>
<dbReference type="STRING" id="1802505.A3D01_03195"/>
<protein>
    <recommendedName>
        <fullName evidence="2">Phosphoribosyltransferase domain-containing protein</fullName>
    </recommendedName>
</protein>
<sequence>MKNYFLCPACLGKVRLVRQICVECEKPSVDGFTHIKCKRPWGLDGAVSIWEYEKVIRQSILKLKYNFAYEIADELAVYTVHYLKTNVHALPSNTILVPVPLYMRRERWRGFNQSERIGKIIAEKMGWNFSPEQVVRKSSTVPQVELRGKQRKMNLKDVFALNSSKKLNGASIVVFDDVMTTGTTLKEVGRVLKRGGAGEVWGLTLSR</sequence>
<dbReference type="Pfam" id="PF00156">
    <property type="entry name" value="Pribosyltran"/>
    <property type="match status" value="1"/>
</dbReference>
<comment type="caution">
    <text evidence="3">The sequence shown here is derived from an EMBL/GenBank/DDBJ whole genome shotgun (WGS) entry which is preliminary data.</text>
</comment>
<evidence type="ECO:0000313" key="3">
    <source>
        <dbReference type="EMBL" id="OGM34521.1"/>
    </source>
</evidence>
<organism evidence="3 4">
    <name type="scientific">Candidatus Woesebacteria bacterium RIFCSPHIGHO2_02_FULL_39_13</name>
    <dbReference type="NCBI Taxonomy" id="1802505"/>
    <lineage>
        <taxon>Bacteria</taxon>
        <taxon>Candidatus Woeseibacteriota</taxon>
    </lineage>
</organism>
<dbReference type="InterPro" id="IPR029057">
    <property type="entry name" value="PRTase-like"/>
</dbReference>
<name>A0A1F7Z4Y9_9BACT</name>
<dbReference type="Gene3D" id="3.40.50.2020">
    <property type="match status" value="1"/>
</dbReference>
<feature type="domain" description="Phosphoribosyltransferase" evidence="2">
    <location>
        <begin position="134"/>
        <end position="200"/>
    </location>
</feature>
<evidence type="ECO:0000313" key="4">
    <source>
        <dbReference type="Proteomes" id="UP000177169"/>
    </source>
</evidence>
<dbReference type="PANTHER" id="PTHR47505">
    <property type="entry name" value="DNA UTILIZATION PROTEIN YHGH"/>
    <property type="match status" value="1"/>
</dbReference>
<comment type="similarity">
    <text evidence="1">Belongs to the ComF/GntX family.</text>
</comment>
<gene>
    <name evidence="3" type="ORF">A3D01_03195</name>
</gene>
<accession>A0A1F7Z4Y9</accession>
<dbReference type="AlphaFoldDB" id="A0A1F7Z4Y9"/>